<feature type="non-terminal residue" evidence="2">
    <location>
        <position position="164"/>
    </location>
</feature>
<evidence type="ECO:0000256" key="1">
    <source>
        <dbReference type="SAM" id="Phobius"/>
    </source>
</evidence>
<organism evidence="2">
    <name type="scientific">marine metagenome</name>
    <dbReference type="NCBI Taxonomy" id="408172"/>
    <lineage>
        <taxon>unclassified sequences</taxon>
        <taxon>metagenomes</taxon>
        <taxon>ecological metagenomes</taxon>
    </lineage>
</organism>
<gene>
    <name evidence="2" type="ORF">METZ01_LOCUS483656</name>
</gene>
<protein>
    <recommendedName>
        <fullName evidence="3">Bacterial transcriptional activator domain-containing protein</fullName>
    </recommendedName>
</protein>
<keyword evidence="1" id="KW-0472">Membrane</keyword>
<evidence type="ECO:0000313" key="2">
    <source>
        <dbReference type="EMBL" id="SVE30802.1"/>
    </source>
</evidence>
<dbReference type="EMBL" id="UINC01208320">
    <property type="protein sequence ID" value="SVE30802.1"/>
    <property type="molecule type" value="Genomic_DNA"/>
</dbReference>
<keyword evidence="1" id="KW-0812">Transmembrane</keyword>
<dbReference type="AlphaFoldDB" id="A0A383CF08"/>
<evidence type="ECO:0008006" key="3">
    <source>
        <dbReference type="Google" id="ProtNLM"/>
    </source>
</evidence>
<sequence>VRRQARFAIATAAVCAVVLLPFIVRIALHEPRTTVRERPATDVAELMRRQQFRQAYAQLREAKPDSLRPWRLALRLAICERAMGQHAVAAGRLAAIDSLPTHLLQYRDLWLSRSREQLGDTTSAVIGYRALLAEGHRAVADSARHYLARLYTKTHQHAEALEMF</sequence>
<accession>A0A383CF08</accession>
<keyword evidence="1" id="KW-1133">Transmembrane helix</keyword>
<name>A0A383CF08_9ZZZZ</name>
<proteinExistence type="predicted"/>
<reference evidence="2" key="1">
    <citation type="submission" date="2018-05" db="EMBL/GenBank/DDBJ databases">
        <authorList>
            <person name="Lanie J.A."/>
            <person name="Ng W.-L."/>
            <person name="Kazmierczak K.M."/>
            <person name="Andrzejewski T.M."/>
            <person name="Davidsen T.M."/>
            <person name="Wayne K.J."/>
            <person name="Tettelin H."/>
            <person name="Glass J.I."/>
            <person name="Rusch D."/>
            <person name="Podicherti R."/>
            <person name="Tsui H.-C.T."/>
            <person name="Winkler M.E."/>
        </authorList>
    </citation>
    <scope>NUCLEOTIDE SEQUENCE</scope>
</reference>
<feature type="transmembrane region" description="Helical" evidence="1">
    <location>
        <begin position="7"/>
        <end position="28"/>
    </location>
</feature>
<feature type="non-terminal residue" evidence="2">
    <location>
        <position position="1"/>
    </location>
</feature>